<gene>
    <name evidence="3" type="ORF">FW778_08495</name>
</gene>
<dbReference type="AlphaFoldDB" id="A0A5J5IMU2"/>
<keyword evidence="1" id="KW-0472">Membrane</keyword>
<feature type="transmembrane region" description="Helical" evidence="1">
    <location>
        <begin position="94"/>
        <end position="109"/>
    </location>
</feature>
<keyword evidence="1" id="KW-0812">Transmembrane</keyword>
<dbReference type="RefSeq" id="WP_150414170.1">
    <property type="nucleotide sequence ID" value="NZ_VYQF01000001.1"/>
</dbReference>
<dbReference type="PROSITE" id="PS51257">
    <property type="entry name" value="PROKAR_LIPOPROTEIN"/>
    <property type="match status" value="1"/>
</dbReference>
<sequence length="263" mass="29344">MEKNENEINKFGGERRPRVWSGIILLIAGCLLLAYKMGAPVPAWVFTWPVLLIALGFLTGIKSRFHNPGAFIMIVIGGIFLIDQTSPDLKFHDYILPAILIAVGIIYIFRPRHTWGGRYDRRWRRSFYEPPNYTPPSNYSEAKADAEFTEDTAEYVEINAVFGSVKKIILSKNFKGGEINCFMGGAELNLMKADMQKPINLEVNNVFGGTKLIVPSNWDVKNEVTAVFGGIEDKRNVAGVTDPGKVLVLHGTCVFGGIEIINY</sequence>
<keyword evidence="4" id="KW-1185">Reference proteome</keyword>
<dbReference type="Pfam" id="PF22570">
    <property type="entry name" value="LiaF-TM"/>
    <property type="match status" value="1"/>
</dbReference>
<dbReference type="EMBL" id="VYQF01000001">
    <property type="protein sequence ID" value="KAA9042041.1"/>
    <property type="molecule type" value="Genomic_DNA"/>
</dbReference>
<evidence type="ECO:0000256" key="1">
    <source>
        <dbReference type="SAM" id="Phobius"/>
    </source>
</evidence>
<feature type="domain" description="LiaF transmembrane" evidence="2">
    <location>
        <begin position="21"/>
        <end position="114"/>
    </location>
</feature>
<evidence type="ECO:0000259" key="2">
    <source>
        <dbReference type="Pfam" id="PF22570"/>
    </source>
</evidence>
<keyword evidence="1" id="KW-1133">Transmembrane helix</keyword>
<feature type="transmembrane region" description="Helical" evidence="1">
    <location>
        <begin position="19"/>
        <end position="35"/>
    </location>
</feature>
<proteinExistence type="predicted"/>
<dbReference type="PANTHER" id="PTHR40763">
    <property type="entry name" value="MEMBRANE PROTEIN-RELATED"/>
    <property type="match status" value="1"/>
</dbReference>
<name>A0A5J5IMU2_9BACT</name>
<organism evidence="3 4">
    <name type="scientific">Ginsengibacter hankyongi</name>
    <dbReference type="NCBI Taxonomy" id="2607284"/>
    <lineage>
        <taxon>Bacteria</taxon>
        <taxon>Pseudomonadati</taxon>
        <taxon>Bacteroidota</taxon>
        <taxon>Chitinophagia</taxon>
        <taxon>Chitinophagales</taxon>
        <taxon>Chitinophagaceae</taxon>
        <taxon>Ginsengibacter</taxon>
    </lineage>
</organism>
<evidence type="ECO:0000313" key="4">
    <source>
        <dbReference type="Proteomes" id="UP000326903"/>
    </source>
</evidence>
<accession>A0A5J5IMU2</accession>
<protein>
    <recommendedName>
        <fullName evidence="2">LiaF transmembrane domain-containing protein</fullName>
    </recommendedName>
</protein>
<feature type="transmembrane region" description="Helical" evidence="1">
    <location>
        <begin position="41"/>
        <end position="58"/>
    </location>
</feature>
<reference evidence="3 4" key="1">
    <citation type="submission" date="2019-09" db="EMBL/GenBank/DDBJ databases">
        <title>Draft genome sequence of Ginsengibacter sp. BR5-29.</title>
        <authorList>
            <person name="Im W.-T."/>
        </authorList>
    </citation>
    <scope>NUCLEOTIDE SEQUENCE [LARGE SCALE GENOMIC DNA]</scope>
    <source>
        <strain evidence="3 4">BR5-29</strain>
    </source>
</reference>
<feature type="transmembrane region" description="Helical" evidence="1">
    <location>
        <begin position="65"/>
        <end position="82"/>
    </location>
</feature>
<dbReference type="InterPro" id="IPR054331">
    <property type="entry name" value="LiaF_TM"/>
</dbReference>
<evidence type="ECO:0000313" key="3">
    <source>
        <dbReference type="EMBL" id="KAA9042041.1"/>
    </source>
</evidence>
<comment type="caution">
    <text evidence="3">The sequence shown here is derived from an EMBL/GenBank/DDBJ whole genome shotgun (WGS) entry which is preliminary data.</text>
</comment>
<dbReference type="Proteomes" id="UP000326903">
    <property type="component" value="Unassembled WGS sequence"/>
</dbReference>
<dbReference type="PANTHER" id="PTHR40763:SF5">
    <property type="entry name" value="MEMBRANE PROTEIN"/>
    <property type="match status" value="1"/>
</dbReference>